<dbReference type="InterPro" id="IPR058245">
    <property type="entry name" value="NreC/VraR/RcsB-like_REC"/>
</dbReference>
<dbReference type="PROSITE" id="PS50043">
    <property type="entry name" value="HTH_LUXR_2"/>
    <property type="match status" value="1"/>
</dbReference>
<dbReference type="InterPro" id="IPR011006">
    <property type="entry name" value="CheY-like_superfamily"/>
</dbReference>
<name>A0A1J5R1X4_9ZZZZ</name>
<evidence type="ECO:0000256" key="1">
    <source>
        <dbReference type="ARBA" id="ARBA00022553"/>
    </source>
</evidence>
<dbReference type="PANTHER" id="PTHR43214">
    <property type="entry name" value="TWO-COMPONENT RESPONSE REGULATOR"/>
    <property type="match status" value="1"/>
</dbReference>
<dbReference type="PANTHER" id="PTHR43214:SF38">
    <property type="entry name" value="NITRATE_NITRITE RESPONSE REGULATOR PROTEIN NARL"/>
    <property type="match status" value="1"/>
</dbReference>
<evidence type="ECO:0000259" key="4">
    <source>
        <dbReference type="PROSITE" id="PS50110"/>
    </source>
</evidence>
<dbReference type="GO" id="GO:0000160">
    <property type="term" value="P:phosphorelay signal transduction system"/>
    <property type="evidence" value="ECO:0007669"/>
    <property type="project" value="InterPro"/>
</dbReference>
<feature type="domain" description="Response regulatory" evidence="4">
    <location>
        <begin position="13"/>
        <end position="129"/>
    </location>
</feature>
<dbReference type="CDD" id="cd17535">
    <property type="entry name" value="REC_NarL-like"/>
    <property type="match status" value="1"/>
</dbReference>
<organism evidence="5">
    <name type="scientific">mine drainage metagenome</name>
    <dbReference type="NCBI Taxonomy" id="410659"/>
    <lineage>
        <taxon>unclassified sequences</taxon>
        <taxon>metagenomes</taxon>
        <taxon>ecological metagenomes</taxon>
    </lineage>
</organism>
<evidence type="ECO:0000256" key="2">
    <source>
        <dbReference type="ARBA" id="ARBA00023125"/>
    </source>
</evidence>
<dbReference type="SMART" id="SM00421">
    <property type="entry name" value="HTH_LUXR"/>
    <property type="match status" value="1"/>
</dbReference>
<reference evidence="5" key="1">
    <citation type="submission" date="2016-10" db="EMBL/GenBank/DDBJ databases">
        <title>Sequence of Gallionella enrichment culture.</title>
        <authorList>
            <person name="Poehlein A."/>
            <person name="Muehling M."/>
            <person name="Daniel R."/>
        </authorList>
    </citation>
    <scope>NUCLEOTIDE SEQUENCE</scope>
</reference>
<dbReference type="SMART" id="SM00448">
    <property type="entry name" value="REC"/>
    <property type="match status" value="1"/>
</dbReference>
<dbReference type="InterPro" id="IPR016032">
    <property type="entry name" value="Sig_transdc_resp-reg_C-effctor"/>
</dbReference>
<dbReference type="EMBL" id="MLJW01000509">
    <property type="protein sequence ID" value="OIQ85948.1"/>
    <property type="molecule type" value="Genomic_DNA"/>
</dbReference>
<keyword evidence="2" id="KW-0238">DNA-binding</keyword>
<dbReference type="InterPro" id="IPR000792">
    <property type="entry name" value="Tscrpt_reg_LuxR_C"/>
</dbReference>
<dbReference type="Pfam" id="PF00196">
    <property type="entry name" value="GerE"/>
    <property type="match status" value="1"/>
</dbReference>
<gene>
    <name evidence="5" type="primary">exaE_4</name>
    <name evidence="5" type="ORF">GALL_321850</name>
</gene>
<dbReference type="SUPFAM" id="SSF52172">
    <property type="entry name" value="CheY-like"/>
    <property type="match status" value="1"/>
</dbReference>
<dbReference type="GO" id="GO:0003677">
    <property type="term" value="F:DNA binding"/>
    <property type="evidence" value="ECO:0007669"/>
    <property type="project" value="UniProtKB-KW"/>
</dbReference>
<dbReference type="InterPro" id="IPR001789">
    <property type="entry name" value="Sig_transdc_resp-reg_receiver"/>
</dbReference>
<dbReference type="GO" id="GO:0006355">
    <property type="term" value="P:regulation of DNA-templated transcription"/>
    <property type="evidence" value="ECO:0007669"/>
    <property type="project" value="InterPro"/>
</dbReference>
<dbReference type="AlphaFoldDB" id="A0A1J5R1X4"/>
<feature type="domain" description="HTH luxR-type" evidence="3">
    <location>
        <begin position="159"/>
        <end position="226"/>
    </location>
</feature>
<dbReference type="InterPro" id="IPR039420">
    <property type="entry name" value="WalR-like"/>
</dbReference>
<comment type="caution">
    <text evidence="5">The sequence shown here is derived from an EMBL/GenBank/DDBJ whole genome shotgun (WGS) entry which is preliminary data.</text>
</comment>
<accession>A0A1J5R1X4</accession>
<keyword evidence="1" id="KW-0597">Phosphoprotein</keyword>
<dbReference type="CDD" id="cd06170">
    <property type="entry name" value="LuxR_C_like"/>
    <property type="match status" value="1"/>
</dbReference>
<dbReference type="Pfam" id="PF00072">
    <property type="entry name" value="Response_reg"/>
    <property type="match status" value="1"/>
</dbReference>
<protein>
    <submittedName>
        <fullName evidence="5">Transcriptional activator protein ExaE</fullName>
    </submittedName>
</protein>
<dbReference type="Gene3D" id="3.40.50.2300">
    <property type="match status" value="1"/>
</dbReference>
<evidence type="ECO:0000313" key="5">
    <source>
        <dbReference type="EMBL" id="OIQ85948.1"/>
    </source>
</evidence>
<dbReference type="PRINTS" id="PR00038">
    <property type="entry name" value="HTHLUXR"/>
</dbReference>
<evidence type="ECO:0000259" key="3">
    <source>
        <dbReference type="PROSITE" id="PS50043"/>
    </source>
</evidence>
<dbReference type="SUPFAM" id="SSF46894">
    <property type="entry name" value="C-terminal effector domain of the bipartite response regulators"/>
    <property type="match status" value="1"/>
</dbReference>
<sequence>MEPTAAETLSPIRILLVDDHRCMLWGLDRLIASEHPQMVIAGKASNRDEIFAALQRGGVDLILLDLDLNGDNSLDFIDRIQAASPARILVLTGLRDPAVHERAMLAGARGVVLKDVPAEVILRAIRRVHAGEVWLDRGTVSRLIDRVAGRSDAAPADPVAARIAALTLKEREIVVAMAAQPGAPNKLLADRLCISEHTLRNHLTTIFDKLRVRNRFELTMFALDHRITAARDS</sequence>
<dbReference type="PROSITE" id="PS50110">
    <property type="entry name" value="RESPONSE_REGULATORY"/>
    <property type="match status" value="1"/>
</dbReference>
<proteinExistence type="predicted"/>